<evidence type="ECO:0000313" key="3">
    <source>
        <dbReference type="Proteomes" id="UP000054107"/>
    </source>
</evidence>
<dbReference type="EMBL" id="LN733663">
    <property type="protein sequence ID" value="CEP17435.1"/>
    <property type="molecule type" value="Genomic_DNA"/>
</dbReference>
<sequence>MLYHTDLTGFVGKHQPCHFLQVERQPLSHSFIAEDKASLVIEGANSVHVVGTSIVYGDDDDSEMEIDGQNDVDDDDDDDDYNDDDDDERETITGQPRYANYLSDLLGPDLPDDDDDDYEDDDPYDADEFGTMAFRDPTDNEFLGGFELRHFNLAPNMPGFDDVDLRQQEKCLEDSLLNDNIATGLVNALLNSGDEFQMEKGREFLKKLKKQRKQRLQQ</sequence>
<dbReference type="OrthoDB" id="2265977at2759"/>
<evidence type="ECO:0000313" key="2">
    <source>
        <dbReference type="EMBL" id="CEP17435.1"/>
    </source>
</evidence>
<protein>
    <submittedName>
        <fullName evidence="2">Uncharacterized protein</fullName>
    </submittedName>
</protein>
<name>A0A0B7NPL1_9FUNG</name>
<accession>A0A0B7NPL1</accession>
<dbReference type="STRING" id="35722.A0A0B7NPL1"/>
<dbReference type="Proteomes" id="UP000054107">
    <property type="component" value="Unassembled WGS sequence"/>
</dbReference>
<reference evidence="2 3" key="1">
    <citation type="submission" date="2014-09" db="EMBL/GenBank/DDBJ databases">
        <authorList>
            <person name="Ellenberger Sabrina"/>
        </authorList>
    </citation>
    <scope>NUCLEOTIDE SEQUENCE [LARGE SCALE GENOMIC DNA]</scope>
    <source>
        <strain evidence="2 3">CBS 412.66</strain>
    </source>
</reference>
<proteinExistence type="predicted"/>
<dbReference type="AlphaFoldDB" id="A0A0B7NPL1"/>
<keyword evidence="3" id="KW-1185">Reference proteome</keyword>
<feature type="compositionally biased region" description="Acidic residues" evidence="1">
    <location>
        <begin position="57"/>
        <end position="89"/>
    </location>
</feature>
<feature type="region of interest" description="Disordered" evidence="1">
    <location>
        <begin position="55"/>
        <end position="130"/>
    </location>
</feature>
<gene>
    <name evidence="2" type="primary">PARPA_11731.1 scaffold 44482</name>
</gene>
<organism evidence="2 3">
    <name type="scientific">Parasitella parasitica</name>
    <dbReference type="NCBI Taxonomy" id="35722"/>
    <lineage>
        <taxon>Eukaryota</taxon>
        <taxon>Fungi</taxon>
        <taxon>Fungi incertae sedis</taxon>
        <taxon>Mucoromycota</taxon>
        <taxon>Mucoromycotina</taxon>
        <taxon>Mucoromycetes</taxon>
        <taxon>Mucorales</taxon>
        <taxon>Mucorineae</taxon>
        <taxon>Mucoraceae</taxon>
        <taxon>Parasitella</taxon>
    </lineage>
</organism>
<feature type="compositionally biased region" description="Acidic residues" evidence="1">
    <location>
        <begin position="110"/>
        <end position="128"/>
    </location>
</feature>
<evidence type="ECO:0000256" key="1">
    <source>
        <dbReference type="SAM" id="MobiDB-lite"/>
    </source>
</evidence>